<proteinExistence type="inferred from homology"/>
<keyword evidence="6" id="KW-0547">Nucleotide-binding</keyword>
<evidence type="ECO:0000256" key="10">
    <source>
        <dbReference type="SAM" id="Phobius"/>
    </source>
</evidence>
<keyword evidence="7" id="KW-0067">ATP-binding</keyword>
<dbReference type="InterPro" id="IPR013525">
    <property type="entry name" value="ABC2_TM"/>
</dbReference>
<evidence type="ECO:0000313" key="12">
    <source>
        <dbReference type="EMBL" id="GMI21052.1"/>
    </source>
</evidence>
<evidence type="ECO:0000259" key="11">
    <source>
        <dbReference type="PROSITE" id="PS50893"/>
    </source>
</evidence>
<evidence type="ECO:0000256" key="9">
    <source>
        <dbReference type="ARBA" id="ARBA00023136"/>
    </source>
</evidence>
<organism evidence="12 13">
    <name type="scientific">Tetraparma gracilis</name>
    <dbReference type="NCBI Taxonomy" id="2962635"/>
    <lineage>
        <taxon>Eukaryota</taxon>
        <taxon>Sar</taxon>
        <taxon>Stramenopiles</taxon>
        <taxon>Ochrophyta</taxon>
        <taxon>Bolidophyceae</taxon>
        <taxon>Parmales</taxon>
        <taxon>Triparmaceae</taxon>
        <taxon>Tetraparma</taxon>
    </lineage>
</organism>
<dbReference type="InterPro" id="IPR003439">
    <property type="entry name" value="ABC_transporter-like_ATP-bd"/>
</dbReference>
<reference evidence="12 13" key="1">
    <citation type="journal article" date="2023" name="Commun. Biol.">
        <title>Genome analysis of Parmales, the sister group of diatoms, reveals the evolutionary specialization of diatoms from phago-mixotrophs to photoautotrophs.</title>
        <authorList>
            <person name="Ban H."/>
            <person name="Sato S."/>
            <person name="Yoshikawa S."/>
            <person name="Yamada K."/>
            <person name="Nakamura Y."/>
            <person name="Ichinomiya M."/>
            <person name="Sato N."/>
            <person name="Blanc-Mathieu R."/>
            <person name="Endo H."/>
            <person name="Kuwata A."/>
            <person name="Ogata H."/>
        </authorList>
    </citation>
    <scope>NUCLEOTIDE SEQUENCE [LARGE SCALE GENOMIC DNA]</scope>
</reference>
<dbReference type="SMART" id="SM00382">
    <property type="entry name" value="AAA"/>
    <property type="match status" value="1"/>
</dbReference>
<dbReference type="Gene3D" id="3.40.50.300">
    <property type="entry name" value="P-loop containing nucleotide triphosphate hydrolases"/>
    <property type="match status" value="1"/>
</dbReference>
<feature type="transmembrane region" description="Helical" evidence="10">
    <location>
        <begin position="313"/>
        <end position="338"/>
    </location>
</feature>
<feature type="transmembrane region" description="Helical" evidence="10">
    <location>
        <begin position="359"/>
        <end position="386"/>
    </location>
</feature>
<comment type="subcellular location">
    <subcellularLocation>
        <location evidence="1">Membrane</location>
        <topology evidence="1">Multi-pass membrane protein</topology>
    </subcellularLocation>
</comment>
<evidence type="ECO:0000256" key="6">
    <source>
        <dbReference type="ARBA" id="ARBA00022741"/>
    </source>
</evidence>
<dbReference type="PANTHER" id="PTHR19229">
    <property type="entry name" value="ATP-BINDING CASSETTE TRANSPORTER SUBFAMILY A ABCA"/>
    <property type="match status" value="1"/>
</dbReference>
<dbReference type="PROSITE" id="PS50893">
    <property type="entry name" value="ABC_TRANSPORTER_2"/>
    <property type="match status" value="1"/>
</dbReference>
<dbReference type="Pfam" id="PF00005">
    <property type="entry name" value="ABC_tran"/>
    <property type="match status" value="1"/>
</dbReference>
<keyword evidence="13" id="KW-1185">Reference proteome</keyword>
<comment type="caution">
    <text evidence="12">The sequence shown here is derived from an EMBL/GenBank/DDBJ whole genome shotgun (WGS) entry which is preliminary data.</text>
</comment>
<gene>
    <name evidence="12" type="ORF">TeGR_g11943</name>
</gene>
<evidence type="ECO:0000256" key="1">
    <source>
        <dbReference type="ARBA" id="ARBA00004141"/>
    </source>
</evidence>
<feature type="transmembrane region" description="Helical" evidence="10">
    <location>
        <begin position="433"/>
        <end position="453"/>
    </location>
</feature>
<dbReference type="Proteomes" id="UP001165060">
    <property type="component" value="Unassembled WGS sequence"/>
</dbReference>
<evidence type="ECO:0000256" key="2">
    <source>
        <dbReference type="ARBA" id="ARBA00008869"/>
    </source>
</evidence>
<dbReference type="Pfam" id="PF12698">
    <property type="entry name" value="ABC2_membrane_3"/>
    <property type="match status" value="1"/>
</dbReference>
<dbReference type="PANTHER" id="PTHR19229:SF36">
    <property type="entry name" value="ATP-BINDING CASSETTE SUB-FAMILY A MEMBER 2"/>
    <property type="match status" value="1"/>
</dbReference>
<dbReference type="InterPro" id="IPR003593">
    <property type="entry name" value="AAA+_ATPase"/>
</dbReference>
<keyword evidence="3" id="KW-0813">Transport</keyword>
<name>A0ABQ6M7Q4_9STRA</name>
<evidence type="ECO:0000256" key="3">
    <source>
        <dbReference type="ARBA" id="ARBA00022448"/>
    </source>
</evidence>
<accession>A0ABQ6M7Q4</accession>
<dbReference type="EMBL" id="BRYB01003811">
    <property type="protein sequence ID" value="GMI21052.1"/>
    <property type="molecule type" value="Genomic_DNA"/>
</dbReference>
<comment type="similarity">
    <text evidence="2">Belongs to the ABC transporter superfamily. ABCA family.</text>
</comment>
<evidence type="ECO:0000313" key="13">
    <source>
        <dbReference type="Proteomes" id="UP001165060"/>
    </source>
</evidence>
<dbReference type="SUPFAM" id="SSF52540">
    <property type="entry name" value="P-loop containing nucleoside triphosphate hydrolases"/>
    <property type="match status" value="1"/>
</dbReference>
<dbReference type="InterPro" id="IPR026082">
    <property type="entry name" value="ABCA"/>
</dbReference>
<dbReference type="CDD" id="cd03263">
    <property type="entry name" value="ABC_subfamily_A"/>
    <property type="match status" value="1"/>
</dbReference>
<sequence length="985" mass="107137">MLAEYNDHDHALRFGSYVFNDTIPLTLTIDWPSIRYDLDNQIWGGDPNSDALPYDGDLNFLLENLFGSPNSEGYYAYSFSTEDLRYLLTDVLEYDTDLRYNVSDLTEQAEDLVHEALNITNNTDVVTQLEEILLDEAIEAFFKSVATDNNTVSIDELLDELAVQAGGEENPQDAVDDIPGWFTIKAKRVEMVADARQVILTDAVIIIGGGEGGAGEGATVETFDELVLTFPEDWKQILSDSLPKNVFRDTLNVTNSYSILHNASSAHALASFTQSLFQNLYNQCDGVPEGSTFKITNHPLPLTVTQSLEIRTILSLFASLFILIPYCYIPAAFVVFVVRERTCKSKHLQLVSGVRITTYWVATYLFDMCLFSLLTFCIMVTFAMYGSTSAEVFVGSPSAFFATFLTTFLYGSSAMPMSYILSRGFGNHTTAQISVMGIFFITGFVCVNSYFIMSSIDTTRDTAAVLVHIFRFFPGYNVGESLINLSASFFRRTILGEDIHPFDYDVCGMNLNNMFFLSFGYFGVLLLLEEAEFGGGGGVVGTKLWEIGAFIERQKLKLYGVREVNGRLIADDGLDDASGGAIVDDDDVVEERAFVTANKEQLKRESAIMIAGLWKVYPPSLGMVSGLKKVIRKTLCGLSSDASKGVKRAVRGVTTNIPSGEIYGLLGVNGAGKTTTLGILTGETSATAGETFVAGFDVGTGAGLKEARKRIGFCPQEDPILELMTGRETLRMFARLRGIPAPAVESTVNRLLIAVGLGPHADKCAGAYSGGNKRKLSLGVALIGDPSVLFIDEASSGMDPVARRKMWDLLSKLAKNRSVVLTTHSMEEAEALCSRIMIMVSGRMRCLGSPQHLKTKYVDGFNVDVTCEYDSEEGDIAAVKGHLVATLPGLKLMEEHGRFLKFAWSNSGVGGLGVAFAVLQQAKRGEYKINDYSVAQYSLESVFIGLAKSGDGAVCAGTTEVMGVSGGAAANNTIVDENGELVDVV</sequence>
<dbReference type="InterPro" id="IPR017871">
    <property type="entry name" value="ABC_transporter-like_CS"/>
</dbReference>
<keyword evidence="8 10" id="KW-1133">Transmembrane helix</keyword>
<evidence type="ECO:0000256" key="5">
    <source>
        <dbReference type="ARBA" id="ARBA00022737"/>
    </source>
</evidence>
<protein>
    <recommendedName>
        <fullName evidence="11">ABC transporter domain-containing protein</fullName>
    </recommendedName>
</protein>
<feature type="domain" description="ABC transporter" evidence="11">
    <location>
        <begin position="625"/>
        <end position="866"/>
    </location>
</feature>
<keyword evidence="9 10" id="KW-0472">Membrane</keyword>
<dbReference type="PROSITE" id="PS00211">
    <property type="entry name" value="ABC_TRANSPORTER_1"/>
    <property type="match status" value="1"/>
</dbReference>
<keyword evidence="5" id="KW-0677">Repeat</keyword>
<keyword evidence="4 10" id="KW-0812">Transmembrane</keyword>
<evidence type="ECO:0000256" key="7">
    <source>
        <dbReference type="ARBA" id="ARBA00022840"/>
    </source>
</evidence>
<dbReference type="InterPro" id="IPR027417">
    <property type="entry name" value="P-loop_NTPase"/>
</dbReference>
<evidence type="ECO:0000256" key="4">
    <source>
        <dbReference type="ARBA" id="ARBA00022692"/>
    </source>
</evidence>
<evidence type="ECO:0000256" key="8">
    <source>
        <dbReference type="ARBA" id="ARBA00022989"/>
    </source>
</evidence>
<feature type="transmembrane region" description="Helical" evidence="10">
    <location>
        <begin position="398"/>
        <end position="421"/>
    </location>
</feature>